<feature type="region of interest" description="Disordered" evidence="2">
    <location>
        <begin position="428"/>
        <end position="464"/>
    </location>
</feature>
<feature type="compositionally biased region" description="Polar residues" evidence="2">
    <location>
        <begin position="82"/>
        <end position="92"/>
    </location>
</feature>
<feature type="compositionally biased region" description="Acidic residues" evidence="2">
    <location>
        <begin position="162"/>
        <end position="189"/>
    </location>
</feature>
<comment type="caution">
    <text evidence="3">The sequence shown here is derived from an EMBL/GenBank/DDBJ whole genome shotgun (WGS) entry which is preliminary data.</text>
</comment>
<feature type="region of interest" description="Disordered" evidence="2">
    <location>
        <begin position="36"/>
        <end position="189"/>
    </location>
</feature>
<feature type="compositionally biased region" description="Low complexity" evidence="2">
    <location>
        <begin position="93"/>
        <end position="103"/>
    </location>
</feature>
<evidence type="ECO:0000256" key="1">
    <source>
        <dbReference type="SAM" id="Coils"/>
    </source>
</evidence>
<dbReference type="AlphaFoldDB" id="A0AAN6G8U6"/>
<organism evidence="3 4">
    <name type="scientific">Tilletia horrida</name>
    <dbReference type="NCBI Taxonomy" id="155126"/>
    <lineage>
        <taxon>Eukaryota</taxon>
        <taxon>Fungi</taxon>
        <taxon>Dikarya</taxon>
        <taxon>Basidiomycota</taxon>
        <taxon>Ustilaginomycotina</taxon>
        <taxon>Exobasidiomycetes</taxon>
        <taxon>Tilletiales</taxon>
        <taxon>Tilletiaceae</taxon>
        <taxon>Tilletia</taxon>
    </lineage>
</organism>
<feature type="compositionally biased region" description="Polar residues" evidence="2">
    <location>
        <begin position="41"/>
        <end position="52"/>
    </location>
</feature>
<feature type="coiled-coil region" evidence="1">
    <location>
        <begin position="211"/>
        <end position="292"/>
    </location>
</feature>
<sequence>MPPLLDDTVVLPEPNERYRELLSALVNAYRFAEAEEGGFGSQSSRASSLTNDSDIEGDVVQFERRSVDGSDSGASVRVWLDDSSTQEGSSVTDESYASSSQSSSDEDDEGPTDARAELRLAIRRPNGNFVPVGYGRRAQRAGTGRSSRRSTSQQPDGGHEADQEDDSGTEANDLDDDEEMDEEDELEEDVLFDEAELAELAQGVTEDDVGMEELAEDVIDDDEELDELVQDVIDDDEELDQLLDELKDDGQEDDDVVAEPEEVDVAGGIAMKHRTEIRDDNLEEEVDQLEEDDRSEGLKEVERVGHQDTVVLDWLDEVGRVGGHHGIRGRDSVLNRQGDGSPVAQGSWAWLSFQDEQAPIAIREQRATATSGEATSATIPGERPAVLNPLGGSAVVRGSWKWLSFEDEDEIEAEGAGVASEDVGIGAQSSVQGNHRDGGVEDAVGHEPASASGVATDPSAPTSSPGFEIAAVISGEEVEAQSGDGGEIRGETAETEVTIEEADEEVVAPPSSPGYTMLPDPIRREWTHHGLKMRIYVSGLVEGYHPLQRRWLRPPVFQVPDGCLLALGDDGLSPVSLT</sequence>
<dbReference type="EMBL" id="JAPDMQ010000539">
    <property type="protein sequence ID" value="KAK0523076.1"/>
    <property type="molecule type" value="Genomic_DNA"/>
</dbReference>
<reference evidence="3" key="1">
    <citation type="journal article" date="2023" name="PhytoFront">
        <title>Draft Genome Resources of Seven Strains of Tilletia horrida, Causal Agent of Kernel Smut of Rice.</title>
        <authorList>
            <person name="Khanal S."/>
            <person name="Antony Babu S."/>
            <person name="Zhou X.G."/>
        </authorList>
    </citation>
    <scope>NUCLEOTIDE SEQUENCE</scope>
    <source>
        <strain evidence="3">TX3</strain>
    </source>
</reference>
<dbReference type="Proteomes" id="UP001176521">
    <property type="component" value="Unassembled WGS sequence"/>
</dbReference>
<feature type="compositionally biased region" description="Low complexity" evidence="2">
    <location>
        <begin position="140"/>
        <end position="154"/>
    </location>
</feature>
<gene>
    <name evidence="3" type="ORF">OC842_006269</name>
</gene>
<name>A0AAN6G8U6_9BASI</name>
<evidence type="ECO:0000256" key="2">
    <source>
        <dbReference type="SAM" id="MobiDB-lite"/>
    </source>
</evidence>
<feature type="compositionally biased region" description="Basic and acidic residues" evidence="2">
    <location>
        <begin position="434"/>
        <end position="445"/>
    </location>
</feature>
<keyword evidence="1" id="KW-0175">Coiled coil</keyword>
<evidence type="ECO:0000313" key="4">
    <source>
        <dbReference type="Proteomes" id="UP001176521"/>
    </source>
</evidence>
<accession>A0AAN6G8U6</accession>
<protein>
    <submittedName>
        <fullName evidence="3">Uncharacterized protein</fullName>
    </submittedName>
</protein>
<proteinExistence type="predicted"/>
<keyword evidence="4" id="KW-1185">Reference proteome</keyword>
<evidence type="ECO:0000313" key="3">
    <source>
        <dbReference type="EMBL" id="KAK0523076.1"/>
    </source>
</evidence>